<dbReference type="PANTHER" id="PTHR22959">
    <property type="entry name" value="PYM PROTEIN"/>
    <property type="match status" value="1"/>
</dbReference>
<sequence>MSDSTLPSGIREDENGTRIVGGTVRSDGTVRKTYKVRPGYVPQEDVAKYVAPKRSRVPGPDNGNRVASPHLRTINNILAGSGDPAGGRPSRARLPKKTEDEFPALGQKPPASKPVDAVVDMLSSLDINQKDKKASSQSHADKLTGSATENPTSRVPNAEVAQSESKPDFDKKSDSKSLTPFKAQDKPGVSSIINNTPEAPSTASNDVKKPAAGKYVPPWKRGT</sequence>
<proteinExistence type="predicted"/>
<dbReference type="Pfam" id="PF09282">
    <property type="entry name" value="Mago-bind"/>
    <property type="match status" value="1"/>
</dbReference>
<dbReference type="GO" id="GO:1903259">
    <property type="term" value="P:exon-exon junction complex disassembly"/>
    <property type="evidence" value="ECO:0007669"/>
    <property type="project" value="InterPro"/>
</dbReference>
<reference evidence="3" key="1">
    <citation type="submission" date="2014-03" db="EMBL/GenBank/DDBJ databases">
        <authorList>
            <person name="Casaregola S."/>
        </authorList>
    </citation>
    <scope>NUCLEOTIDE SEQUENCE [LARGE SCALE GENOMIC DNA]</scope>
    <source>
        <strain evidence="3">CLIB 918</strain>
    </source>
</reference>
<feature type="region of interest" description="Disordered" evidence="1">
    <location>
        <begin position="76"/>
        <end position="223"/>
    </location>
</feature>
<dbReference type="STRING" id="1173061.A0A0J9XIX3"/>
<dbReference type="AlphaFoldDB" id="A0A0J9XIX3"/>
<dbReference type="InterPro" id="IPR039333">
    <property type="entry name" value="PYM1"/>
</dbReference>
<evidence type="ECO:0000313" key="4">
    <source>
        <dbReference type="Proteomes" id="UP000242525"/>
    </source>
</evidence>
<feature type="region of interest" description="Disordered" evidence="1">
    <location>
        <begin position="51"/>
        <end position="70"/>
    </location>
</feature>
<evidence type="ECO:0000313" key="3">
    <source>
        <dbReference type="EMBL" id="CDO57549.1"/>
    </source>
</evidence>
<dbReference type="SUPFAM" id="SSF101931">
    <property type="entry name" value="Pym (Within the bgcn gene intron protein, WIBG), N-terminal domain"/>
    <property type="match status" value="1"/>
</dbReference>
<dbReference type="SMART" id="SM01273">
    <property type="entry name" value="Mago-bind"/>
    <property type="match status" value="1"/>
</dbReference>
<feature type="compositionally biased region" description="Polar residues" evidence="1">
    <location>
        <begin position="191"/>
        <end position="205"/>
    </location>
</feature>
<organism evidence="3 4">
    <name type="scientific">Geotrichum candidum</name>
    <name type="common">Oospora lactis</name>
    <name type="synonym">Dipodascus geotrichum</name>
    <dbReference type="NCBI Taxonomy" id="1173061"/>
    <lineage>
        <taxon>Eukaryota</taxon>
        <taxon>Fungi</taxon>
        <taxon>Dikarya</taxon>
        <taxon>Ascomycota</taxon>
        <taxon>Saccharomycotina</taxon>
        <taxon>Dipodascomycetes</taxon>
        <taxon>Dipodascales</taxon>
        <taxon>Dipodascaceae</taxon>
        <taxon>Geotrichum</taxon>
    </lineage>
</organism>
<dbReference type="GO" id="GO:0005737">
    <property type="term" value="C:cytoplasm"/>
    <property type="evidence" value="ECO:0007669"/>
    <property type="project" value="TreeGrafter"/>
</dbReference>
<dbReference type="GO" id="GO:0035145">
    <property type="term" value="C:exon-exon junction complex"/>
    <property type="evidence" value="ECO:0007669"/>
    <property type="project" value="TreeGrafter"/>
</dbReference>
<keyword evidence="4" id="KW-1185">Reference proteome</keyword>
<accession>A0A0J9XIX3</accession>
<dbReference type="EMBL" id="CCBN010000022">
    <property type="protein sequence ID" value="CDO57549.1"/>
    <property type="molecule type" value="Genomic_DNA"/>
</dbReference>
<feature type="compositionally biased region" description="Basic and acidic residues" evidence="1">
    <location>
        <begin position="128"/>
        <end position="142"/>
    </location>
</feature>
<dbReference type="PANTHER" id="PTHR22959:SF0">
    <property type="entry name" value="PARTNER OF Y14 AND MAGO"/>
    <property type="match status" value="1"/>
</dbReference>
<evidence type="ECO:0000259" key="2">
    <source>
        <dbReference type="SMART" id="SM01273"/>
    </source>
</evidence>
<gene>
    <name evidence="3" type="ORF">BN980_GECA22s01550g</name>
</gene>
<dbReference type="InterPro" id="IPR015362">
    <property type="entry name" value="WIBG_mago-bd"/>
</dbReference>
<feature type="domain" description="WIBG Mago-binding" evidence="2">
    <location>
        <begin position="16"/>
        <end position="42"/>
    </location>
</feature>
<name>A0A0J9XIX3_GEOCN</name>
<dbReference type="Proteomes" id="UP000242525">
    <property type="component" value="Unassembled WGS sequence"/>
</dbReference>
<protein>
    <recommendedName>
        <fullName evidence="2">WIBG Mago-binding domain-containing protein</fullName>
    </recommendedName>
</protein>
<feature type="compositionally biased region" description="Basic and acidic residues" evidence="1">
    <location>
        <begin position="165"/>
        <end position="175"/>
    </location>
</feature>
<dbReference type="GO" id="GO:0003723">
    <property type="term" value="F:RNA binding"/>
    <property type="evidence" value="ECO:0007669"/>
    <property type="project" value="TreeGrafter"/>
</dbReference>
<feature type="compositionally biased region" description="Polar residues" evidence="1">
    <location>
        <begin position="145"/>
        <end position="164"/>
    </location>
</feature>
<comment type="caution">
    <text evidence="3">The sequence shown here is derived from an EMBL/GenBank/DDBJ whole genome shotgun (WGS) entry which is preliminary data.</text>
</comment>
<dbReference type="InterPro" id="IPR036348">
    <property type="entry name" value="WIBG_N_sf"/>
</dbReference>
<dbReference type="OrthoDB" id="21625at2759"/>
<feature type="region of interest" description="Disordered" evidence="1">
    <location>
        <begin position="1"/>
        <end position="26"/>
    </location>
</feature>
<evidence type="ECO:0000256" key="1">
    <source>
        <dbReference type="SAM" id="MobiDB-lite"/>
    </source>
</evidence>